<dbReference type="Gene3D" id="3.40.1620.10">
    <property type="entry name" value="YefM-like domain"/>
    <property type="match status" value="1"/>
</dbReference>
<protein>
    <submittedName>
        <fullName evidence="2">Prevent-host-death protein</fullName>
    </submittedName>
</protein>
<evidence type="ECO:0000313" key="3">
    <source>
        <dbReference type="Proteomes" id="UP000189835"/>
    </source>
</evidence>
<comment type="similarity">
    <text evidence="1">Belongs to the phD/YefM antitoxin family.</text>
</comment>
<accession>A0A1V4BZK5</accession>
<name>A0A1V4BZK5_MICAE</name>
<comment type="caution">
    <text evidence="2">The sequence shown here is derived from an EMBL/GenBank/DDBJ whole genome shotgun (WGS) entry which is preliminary data.</text>
</comment>
<dbReference type="Proteomes" id="UP000189835">
    <property type="component" value="Unassembled WGS sequence"/>
</dbReference>
<dbReference type="EMBL" id="MVGR01000001">
    <property type="protein sequence ID" value="OPF20274.1"/>
    <property type="molecule type" value="Genomic_DNA"/>
</dbReference>
<evidence type="ECO:0000313" key="2">
    <source>
        <dbReference type="EMBL" id="OPF20274.1"/>
    </source>
</evidence>
<gene>
    <name evidence="2" type="ORF">B1L04_02420</name>
</gene>
<organism evidence="2 3">
    <name type="scientific">Microcystis aeruginosa KW</name>
    <dbReference type="NCBI Taxonomy" id="1960155"/>
    <lineage>
        <taxon>Bacteria</taxon>
        <taxon>Bacillati</taxon>
        <taxon>Cyanobacteriota</taxon>
        <taxon>Cyanophyceae</taxon>
        <taxon>Oscillatoriophycideae</taxon>
        <taxon>Chroococcales</taxon>
        <taxon>Microcystaceae</taxon>
        <taxon>Microcystis</taxon>
    </lineage>
</organism>
<dbReference type="RefSeq" id="WP_002796331.1">
    <property type="nucleotide sequence ID" value="NZ_MVGR01000001.1"/>
</dbReference>
<sequence>MIKLTLNEAQSQLSDLLKAASKGEQVIIQNHEGQDFQLISLPTTVKHPQYGSAKGIVKMLDNFDDPIEEFEEYMP</sequence>
<proteinExistence type="inferred from homology"/>
<reference evidence="2 3" key="1">
    <citation type="submission" date="2017-02" db="EMBL/GenBank/DDBJ databases">
        <title>Genome sequence of Microcystis aeruginosa KW.</title>
        <authorList>
            <person name="Oh H.-M."/>
            <person name="Ahn C.-Y."/>
            <person name="Jeong H."/>
            <person name="Srivastava A."/>
            <person name="Lee H.-G."/>
            <person name="Kang S.-R."/>
        </authorList>
    </citation>
    <scope>NUCLEOTIDE SEQUENCE [LARGE SCALE GENOMIC DNA]</scope>
    <source>
        <strain evidence="2 3">KW</strain>
    </source>
</reference>
<dbReference type="AlphaFoldDB" id="A0A1V4BZK5"/>
<dbReference type="InterPro" id="IPR036165">
    <property type="entry name" value="YefM-like_sf"/>
</dbReference>
<evidence type="ECO:0000256" key="1">
    <source>
        <dbReference type="ARBA" id="ARBA00009981"/>
    </source>
</evidence>
<dbReference type="NCBIfam" id="TIGR01552">
    <property type="entry name" value="phd_fam"/>
    <property type="match status" value="1"/>
</dbReference>
<dbReference type="SUPFAM" id="SSF143120">
    <property type="entry name" value="YefM-like"/>
    <property type="match status" value="1"/>
</dbReference>